<dbReference type="CDD" id="cd06261">
    <property type="entry name" value="TM_PBP2"/>
    <property type="match status" value="1"/>
</dbReference>
<dbReference type="STRING" id="309803.CTN_0764"/>
<dbReference type="InterPro" id="IPR000515">
    <property type="entry name" value="MetI-like"/>
</dbReference>
<evidence type="ECO:0000256" key="1">
    <source>
        <dbReference type="ARBA" id="ARBA00004429"/>
    </source>
</evidence>
<evidence type="ECO:0000256" key="11">
    <source>
        <dbReference type="RuleBase" id="RU363032"/>
    </source>
</evidence>
<dbReference type="GO" id="GO:0015423">
    <property type="term" value="F:ABC-type maltose transporter activity"/>
    <property type="evidence" value="ECO:0007669"/>
    <property type="project" value="TreeGrafter"/>
</dbReference>
<dbReference type="KEGG" id="tna:CTN_0764"/>
<dbReference type="SUPFAM" id="SSF161098">
    <property type="entry name" value="MetI-like"/>
    <property type="match status" value="1"/>
</dbReference>
<dbReference type="Proteomes" id="UP000000445">
    <property type="component" value="Chromosome"/>
</dbReference>
<dbReference type="GO" id="GO:1990060">
    <property type="term" value="C:maltose transport complex"/>
    <property type="evidence" value="ECO:0007669"/>
    <property type="project" value="TreeGrafter"/>
</dbReference>
<comment type="subcellular location">
    <subcellularLocation>
        <location evidence="1">Cell inner membrane</location>
        <topology evidence="1">Multi-pass membrane protein</topology>
    </subcellularLocation>
    <subcellularLocation>
        <location evidence="11">Cell membrane</location>
        <topology evidence="11">Multi-pass membrane protein</topology>
    </subcellularLocation>
</comment>
<feature type="domain" description="ABC transmembrane type-1" evidence="12">
    <location>
        <begin position="364"/>
        <end position="590"/>
    </location>
</feature>
<keyword evidence="5" id="KW-1003">Cell membrane</keyword>
<comment type="similarity">
    <text evidence="2">Belongs to the binding-protein-dependent transport system permease family. MalFG subfamily.</text>
</comment>
<evidence type="ECO:0000256" key="10">
    <source>
        <dbReference type="ARBA" id="ARBA00023136"/>
    </source>
</evidence>
<dbReference type="Pfam" id="PF00528">
    <property type="entry name" value="BPD_transp_1"/>
    <property type="match status" value="1"/>
</dbReference>
<feature type="transmembrane region" description="Helical" evidence="11">
    <location>
        <begin position="27"/>
        <end position="49"/>
    </location>
</feature>
<feature type="transmembrane region" description="Helical" evidence="11">
    <location>
        <begin position="498"/>
        <end position="521"/>
    </location>
</feature>
<gene>
    <name evidence="13" type="ordered locus">CTN_0764</name>
</gene>
<dbReference type="PANTHER" id="PTHR47314">
    <property type="entry name" value="MALTOSE/MALTODEXTRIN TRANSPORT SYSTEM PERMEASE PROTEIN MALF"/>
    <property type="match status" value="1"/>
</dbReference>
<evidence type="ECO:0000256" key="6">
    <source>
        <dbReference type="ARBA" id="ARBA00022519"/>
    </source>
</evidence>
<evidence type="ECO:0000256" key="8">
    <source>
        <dbReference type="ARBA" id="ARBA00022692"/>
    </source>
</evidence>
<evidence type="ECO:0000313" key="13">
    <source>
        <dbReference type="EMBL" id="ACM22940.1"/>
    </source>
</evidence>
<dbReference type="PROSITE" id="PS50928">
    <property type="entry name" value="ABC_TM1"/>
    <property type="match status" value="1"/>
</dbReference>
<dbReference type="HOGENOM" id="CLU_016047_20_1_0"/>
<evidence type="ECO:0000256" key="2">
    <source>
        <dbReference type="ARBA" id="ARBA00009047"/>
    </source>
</evidence>
<feature type="transmembrane region" description="Helical" evidence="11">
    <location>
        <begin position="569"/>
        <end position="591"/>
    </location>
</feature>
<dbReference type="InterPro" id="IPR035906">
    <property type="entry name" value="MetI-like_sf"/>
</dbReference>
<sequence>MSTHKQYKEGDAPPLLKIQGGLSAVKSILRVFLIMLLALFNAGIVWAGVFLFQNAYYELGIVLLTLLVLIDFFVFNPKAYPYRYTIPALILLFVLVLYPIYFTVKIAFTNYGTGHLMTRQEAIERILFDPNFTYVPEDSTPVNYMVFSVYEGLKPTEDFLILFEDGGRIFLAEKPVVTKKSGNEVLLRESSLFSVKEGTVQLDGTTYEFVPWPVSSLEDVDAITSNGKVYKPLYSPDDPSLKKNEPFFKVNIAQKHLNRAEFWYDDQMLMLRISESGKWYFYPVKRLYSLSLEESFENGKIVTKLVVKNNLTGRKLAEKDGAFYDYDRNGKEIFVVGYMDYIGFKNFSRIFTDPKISGPFFKVFTWTFTWAALSVLFTFAIGLSLALVLNDRSLRGRNIYRTLLIIPWAVPAFISVLVWRNGMFNETYGILNRFVLPLLGLEPVKWFNDPFWAKVAVLTVNTWLGFPYMMAVSLGALQSIPEELYEAASIDGAGRWRRFWTITFPLLMTTVAPLLVGSFAFNFNNFVNIYLLTGGGPAMAGATTPVGHTDILISYVYKLAFEGGRGQDFGFASAISIIIFFLVGGISFVNFKLSGAFEEVSE</sequence>
<feature type="transmembrane region" description="Helical" evidence="11">
    <location>
        <begin position="55"/>
        <end position="75"/>
    </location>
</feature>
<evidence type="ECO:0000256" key="3">
    <source>
        <dbReference type="ARBA" id="ARBA00021937"/>
    </source>
</evidence>
<dbReference type="PANTHER" id="PTHR47314:SF1">
    <property type="entry name" value="MALTOSE_MALTODEXTRIN TRANSPORT SYSTEM PERMEASE PROTEIN MALF"/>
    <property type="match status" value="1"/>
</dbReference>
<keyword evidence="10 11" id="KW-0472">Membrane</keyword>
<dbReference type="InterPro" id="IPR032605">
    <property type="entry name" value="DUF4896"/>
</dbReference>
<name>B9K7K7_THENN</name>
<dbReference type="Pfam" id="PF16237">
    <property type="entry name" value="DUF4896"/>
    <property type="match status" value="1"/>
</dbReference>
<dbReference type="Gene3D" id="1.20.58.370">
    <property type="entry name" value="MalF N-terminal region-like"/>
    <property type="match status" value="1"/>
</dbReference>
<reference evidence="13 14" key="1">
    <citation type="journal article" date="2009" name="Biosci. Biotechnol. Biochem.">
        <title>WeGAS: a web-based microbial genome annotation system.</title>
        <authorList>
            <person name="Lee D."/>
            <person name="Seo H."/>
            <person name="Park C."/>
            <person name="Park K."/>
        </authorList>
    </citation>
    <scope>NUCLEOTIDE SEQUENCE [LARGE SCALE GENOMIC DNA]</scope>
    <source>
        <strain evidence="14">ATCC 49049 / DSM 4359 / NBRC 107923 / NS-E</strain>
    </source>
</reference>
<dbReference type="eggNOG" id="COG1175">
    <property type="taxonomic scope" value="Bacteria"/>
</dbReference>
<keyword evidence="8 11" id="KW-0812">Transmembrane</keyword>
<dbReference type="SUPFAM" id="SSF160964">
    <property type="entry name" value="MalF N-terminal region-like"/>
    <property type="match status" value="1"/>
</dbReference>
<keyword evidence="4 11" id="KW-0813">Transport</keyword>
<keyword evidence="6" id="KW-0997">Cell inner membrane</keyword>
<evidence type="ECO:0000256" key="7">
    <source>
        <dbReference type="ARBA" id="ARBA00022597"/>
    </source>
</evidence>
<accession>B9K7K7</accession>
<organism evidence="13 14">
    <name type="scientific">Thermotoga neapolitana (strain ATCC 49049 / DSM 4359 / NBRC 107923 / NS-E)</name>
    <dbReference type="NCBI Taxonomy" id="309803"/>
    <lineage>
        <taxon>Bacteria</taxon>
        <taxon>Thermotogati</taxon>
        <taxon>Thermotogota</taxon>
        <taxon>Thermotogae</taxon>
        <taxon>Thermotogales</taxon>
        <taxon>Thermotogaceae</taxon>
        <taxon>Thermotoga</taxon>
    </lineage>
</organism>
<keyword evidence="7" id="KW-0762">Sugar transport</keyword>
<dbReference type="Pfam" id="PF16296">
    <property type="entry name" value="TM_PBP2_N"/>
    <property type="match status" value="1"/>
</dbReference>
<dbReference type="InterPro" id="IPR032550">
    <property type="entry name" value="TM_PBP2_N"/>
</dbReference>
<dbReference type="Gene3D" id="1.10.3720.10">
    <property type="entry name" value="MetI-like"/>
    <property type="match status" value="1"/>
</dbReference>
<keyword evidence="9 11" id="KW-1133">Transmembrane helix</keyword>
<dbReference type="GO" id="GO:0042956">
    <property type="term" value="P:maltodextrin transmembrane transport"/>
    <property type="evidence" value="ECO:0007669"/>
    <property type="project" value="TreeGrafter"/>
</dbReference>
<evidence type="ECO:0000256" key="9">
    <source>
        <dbReference type="ARBA" id="ARBA00022989"/>
    </source>
</evidence>
<dbReference type="FunFam" id="1.20.58.370:FF:000002">
    <property type="entry name" value="Binding-protein-dependent transport systems inner membrane component"/>
    <property type="match status" value="1"/>
</dbReference>
<dbReference type="FunFam" id="1.10.3720.10:FF:000030">
    <property type="entry name" value="Maltose ABC transporter permease MalF"/>
    <property type="match status" value="1"/>
</dbReference>
<feature type="transmembrane region" description="Helical" evidence="11">
    <location>
        <begin position="399"/>
        <end position="419"/>
    </location>
</feature>
<evidence type="ECO:0000313" key="14">
    <source>
        <dbReference type="Proteomes" id="UP000000445"/>
    </source>
</evidence>
<evidence type="ECO:0000256" key="5">
    <source>
        <dbReference type="ARBA" id="ARBA00022475"/>
    </source>
</evidence>
<dbReference type="EMBL" id="CP000916">
    <property type="protein sequence ID" value="ACM22940.1"/>
    <property type="molecule type" value="Genomic_DNA"/>
</dbReference>
<proteinExistence type="inferred from homology"/>
<feature type="transmembrane region" description="Helical" evidence="11">
    <location>
        <begin position="363"/>
        <end position="387"/>
    </location>
</feature>
<dbReference type="AlphaFoldDB" id="B9K7K7"/>
<feature type="transmembrane region" description="Helical" evidence="11">
    <location>
        <begin position="82"/>
        <end position="101"/>
    </location>
</feature>
<feature type="transmembrane region" description="Helical" evidence="11">
    <location>
        <begin position="451"/>
        <end position="477"/>
    </location>
</feature>
<dbReference type="InterPro" id="IPR035277">
    <property type="entry name" value="MalF_N"/>
</dbReference>
<evidence type="ECO:0000256" key="4">
    <source>
        <dbReference type="ARBA" id="ARBA00022448"/>
    </source>
</evidence>
<protein>
    <recommendedName>
        <fullName evidence="3">Maltose/maltodextrin transport system permease protein MalF</fullName>
    </recommendedName>
</protein>
<keyword evidence="14" id="KW-1185">Reference proteome</keyword>
<evidence type="ECO:0000259" key="12">
    <source>
        <dbReference type="PROSITE" id="PS50928"/>
    </source>
</evidence>